<keyword evidence="2" id="KW-1185">Reference proteome</keyword>
<evidence type="ECO:0000313" key="1">
    <source>
        <dbReference type="EMBL" id="MFH6767227.1"/>
    </source>
</evidence>
<dbReference type="PROSITE" id="PS51257">
    <property type="entry name" value="PROKAR_LIPOPROTEIN"/>
    <property type="match status" value="1"/>
</dbReference>
<proteinExistence type="predicted"/>
<gene>
    <name evidence="1" type="ORF">V8G56_00650</name>
</gene>
<dbReference type="EMBL" id="JBAWKC010000001">
    <property type="protein sequence ID" value="MFH6767227.1"/>
    <property type="molecule type" value="Genomic_DNA"/>
</dbReference>
<organism evidence="1 2">
    <name type="scientific">Gaetbulibacter aquiaggeris</name>
    <dbReference type="NCBI Taxonomy" id="1735373"/>
    <lineage>
        <taxon>Bacteria</taxon>
        <taxon>Pseudomonadati</taxon>
        <taxon>Bacteroidota</taxon>
        <taxon>Flavobacteriia</taxon>
        <taxon>Flavobacteriales</taxon>
        <taxon>Flavobacteriaceae</taxon>
        <taxon>Gaetbulibacter</taxon>
    </lineage>
</organism>
<accession>A0ABW7MK81</accession>
<dbReference type="RefSeq" id="WP_395436507.1">
    <property type="nucleotide sequence ID" value="NZ_JBAWKC010000001.1"/>
</dbReference>
<name>A0ABW7MK81_9FLAO</name>
<evidence type="ECO:0008006" key="3">
    <source>
        <dbReference type="Google" id="ProtNLM"/>
    </source>
</evidence>
<dbReference type="SUPFAM" id="SSF82185">
    <property type="entry name" value="Histone H3 K4-specific methyltransferase SET7/9 N-terminal domain"/>
    <property type="match status" value="1"/>
</dbReference>
<reference evidence="1 2" key="1">
    <citation type="submission" date="2024-02" db="EMBL/GenBank/DDBJ databases">
        <title>A Gaetbulibacter species isolated from tidal flats and genomic insights of their niches.</title>
        <authorList>
            <person name="Ye Y."/>
        </authorList>
    </citation>
    <scope>NUCLEOTIDE SEQUENCE [LARGE SCALE GENOMIC DNA]</scope>
    <source>
        <strain evidence="1 2">KEM-8</strain>
    </source>
</reference>
<protein>
    <recommendedName>
        <fullName evidence="3">MORN repeat protein</fullName>
    </recommendedName>
</protein>
<sequence>MKSFFKGASTIVVLLSLSLSFSCKEEKTELTFKLIERNSYFMDSYNGISVYRDNTTRKPMTGHFLVGNKLKKWEEFKLNEGILNGDYIVFHDNGEKFSCSSYLNGKLNGDDKTFYLSGALKNVKTYKNGNRYGKSISYFESGQIQNESRIENEKAVESISYDIIGNILSQMFIKDGKTITQNIKNGKMFSEHISSNYDNFEAIKFYNEDGSLKVYLRMLDQGDNHYLVELDGNGEEIKRIDIKANPQEFIKYKEFFVDL</sequence>
<dbReference type="Proteomes" id="UP001610104">
    <property type="component" value="Unassembled WGS sequence"/>
</dbReference>
<dbReference type="Gene3D" id="3.90.930.1">
    <property type="match status" value="1"/>
</dbReference>
<evidence type="ECO:0000313" key="2">
    <source>
        <dbReference type="Proteomes" id="UP001610104"/>
    </source>
</evidence>
<comment type="caution">
    <text evidence="1">The sequence shown here is derived from an EMBL/GenBank/DDBJ whole genome shotgun (WGS) entry which is preliminary data.</text>
</comment>